<proteinExistence type="predicted"/>
<evidence type="ECO:0000256" key="1">
    <source>
        <dbReference type="SAM" id="MobiDB-lite"/>
    </source>
</evidence>
<accession>A0A2P2Q4H4</accession>
<feature type="compositionally biased region" description="Polar residues" evidence="1">
    <location>
        <begin position="1"/>
        <end position="10"/>
    </location>
</feature>
<organism evidence="2">
    <name type="scientific">Rhizophora mucronata</name>
    <name type="common">Asiatic mangrove</name>
    <dbReference type="NCBI Taxonomy" id="61149"/>
    <lineage>
        <taxon>Eukaryota</taxon>
        <taxon>Viridiplantae</taxon>
        <taxon>Streptophyta</taxon>
        <taxon>Embryophyta</taxon>
        <taxon>Tracheophyta</taxon>
        <taxon>Spermatophyta</taxon>
        <taxon>Magnoliopsida</taxon>
        <taxon>eudicotyledons</taxon>
        <taxon>Gunneridae</taxon>
        <taxon>Pentapetalae</taxon>
        <taxon>rosids</taxon>
        <taxon>fabids</taxon>
        <taxon>Malpighiales</taxon>
        <taxon>Rhizophoraceae</taxon>
        <taxon>Rhizophora</taxon>
    </lineage>
</organism>
<dbReference type="EMBL" id="GGEC01081369">
    <property type="protein sequence ID" value="MBX61853.1"/>
    <property type="molecule type" value="Transcribed_RNA"/>
</dbReference>
<protein>
    <submittedName>
        <fullName evidence="2">Uncharacterized protein</fullName>
    </submittedName>
</protein>
<feature type="region of interest" description="Disordered" evidence="1">
    <location>
        <begin position="1"/>
        <end position="39"/>
    </location>
</feature>
<dbReference type="AlphaFoldDB" id="A0A2P2Q4H4"/>
<feature type="compositionally biased region" description="Basic and acidic residues" evidence="1">
    <location>
        <begin position="24"/>
        <end position="39"/>
    </location>
</feature>
<reference evidence="2" key="1">
    <citation type="submission" date="2018-02" db="EMBL/GenBank/DDBJ databases">
        <title>Rhizophora mucronata_Transcriptome.</title>
        <authorList>
            <person name="Meera S.P."/>
            <person name="Sreeshan A."/>
            <person name="Augustine A."/>
        </authorList>
    </citation>
    <scope>NUCLEOTIDE SEQUENCE</scope>
    <source>
        <tissue evidence="2">Leaf</tissue>
    </source>
</reference>
<evidence type="ECO:0000313" key="2">
    <source>
        <dbReference type="EMBL" id="MBX61853.1"/>
    </source>
</evidence>
<name>A0A2P2Q4H4_RHIMU</name>
<sequence length="39" mass="4395">MTITCTSNERNLARIKNGKRRKGGSREGESKCKRIKETG</sequence>